<dbReference type="EMBL" id="JXTB01000207">
    <property type="protein sequence ID" value="PON53391.1"/>
    <property type="molecule type" value="Genomic_DNA"/>
</dbReference>
<gene>
    <name evidence="1" type="ORF">PanWU01x14_202730</name>
</gene>
<protein>
    <submittedName>
        <fullName evidence="1">Uncharacterized protein</fullName>
    </submittedName>
</protein>
<accession>A0A2P5BX98</accession>
<sequence>MGLFQAWLINPQIHWDLMTEMKTVARSLPDLPAEIKKRNTYDVRRERQGLRRTISSQPLRGLGSLRLCLN</sequence>
<evidence type="ECO:0000313" key="1">
    <source>
        <dbReference type="EMBL" id="PON53391.1"/>
    </source>
</evidence>
<dbReference type="AlphaFoldDB" id="A0A2P5BX98"/>
<proteinExistence type="predicted"/>
<reference evidence="2" key="1">
    <citation type="submission" date="2016-06" db="EMBL/GenBank/DDBJ databases">
        <title>Parallel loss of symbiosis genes in relatives of nitrogen-fixing non-legume Parasponia.</title>
        <authorList>
            <person name="Van Velzen R."/>
            <person name="Holmer R."/>
            <person name="Bu F."/>
            <person name="Rutten L."/>
            <person name="Van Zeijl A."/>
            <person name="Liu W."/>
            <person name="Santuari L."/>
            <person name="Cao Q."/>
            <person name="Sharma T."/>
            <person name="Shen D."/>
            <person name="Roswanjaya Y."/>
            <person name="Wardhani T."/>
            <person name="Kalhor M.S."/>
            <person name="Jansen J."/>
            <person name="Van den Hoogen J."/>
            <person name="Gungor B."/>
            <person name="Hartog M."/>
            <person name="Hontelez J."/>
            <person name="Verver J."/>
            <person name="Yang W.-C."/>
            <person name="Schijlen E."/>
            <person name="Repin R."/>
            <person name="Schilthuizen M."/>
            <person name="Schranz E."/>
            <person name="Heidstra R."/>
            <person name="Miyata K."/>
            <person name="Fedorova E."/>
            <person name="Kohlen W."/>
            <person name="Bisseling T."/>
            <person name="Smit S."/>
            <person name="Geurts R."/>
        </authorList>
    </citation>
    <scope>NUCLEOTIDE SEQUENCE [LARGE SCALE GENOMIC DNA]</scope>
    <source>
        <strain evidence="2">cv. WU1-14</strain>
    </source>
</reference>
<comment type="caution">
    <text evidence="1">The sequence shown here is derived from an EMBL/GenBank/DDBJ whole genome shotgun (WGS) entry which is preliminary data.</text>
</comment>
<name>A0A2P5BX98_PARAD</name>
<keyword evidence="2" id="KW-1185">Reference proteome</keyword>
<evidence type="ECO:0000313" key="2">
    <source>
        <dbReference type="Proteomes" id="UP000237105"/>
    </source>
</evidence>
<dbReference type="Proteomes" id="UP000237105">
    <property type="component" value="Unassembled WGS sequence"/>
</dbReference>
<organism evidence="1 2">
    <name type="scientific">Parasponia andersonii</name>
    <name type="common">Sponia andersonii</name>
    <dbReference type="NCBI Taxonomy" id="3476"/>
    <lineage>
        <taxon>Eukaryota</taxon>
        <taxon>Viridiplantae</taxon>
        <taxon>Streptophyta</taxon>
        <taxon>Embryophyta</taxon>
        <taxon>Tracheophyta</taxon>
        <taxon>Spermatophyta</taxon>
        <taxon>Magnoliopsida</taxon>
        <taxon>eudicotyledons</taxon>
        <taxon>Gunneridae</taxon>
        <taxon>Pentapetalae</taxon>
        <taxon>rosids</taxon>
        <taxon>fabids</taxon>
        <taxon>Rosales</taxon>
        <taxon>Cannabaceae</taxon>
        <taxon>Parasponia</taxon>
    </lineage>
</organism>